<keyword evidence="2" id="KW-0812">Transmembrane</keyword>
<feature type="transmembrane region" description="Helical" evidence="2">
    <location>
        <begin position="478"/>
        <end position="497"/>
    </location>
</feature>
<dbReference type="InterPro" id="IPR014600">
    <property type="entry name" value="UCP035905_mem"/>
</dbReference>
<name>A0ABW4NE16_9SPHN</name>
<feature type="transmembrane region" description="Helical" evidence="2">
    <location>
        <begin position="716"/>
        <end position="735"/>
    </location>
</feature>
<evidence type="ECO:0000256" key="2">
    <source>
        <dbReference type="SAM" id="Phobius"/>
    </source>
</evidence>
<feature type="transmembrane region" description="Helical" evidence="2">
    <location>
        <begin position="422"/>
        <end position="441"/>
    </location>
</feature>
<dbReference type="PIRSF" id="PIRSF035905">
    <property type="entry name" value="UCP035905_mp"/>
    <property type="match status" value="1"/>
</dbReference>
<evidence type="ECO:0000313" key="3">
    <source>
        <dbReference type="EMBL" id="MFD1788046.1"/>
    </source>
</evidence>
<dbReference type="EMBL" id="JBHUFC010000003">
    <property type="protein sequence ID" value="MFD1788046.1"/>
    <property type="molecule type" value="Genomic_DNA"/>
</dbReference>
<feature type="transmembrane region" description="Helical" evidence="2">
    <location>
        <begin position="775"/>
        <end position="796"/>
    </location>
</feature>
<feature type="region of interest" description="Disordered" evidence="1">
    <location>
        <begin position="67"/>
        <end position="91"/>
    </location>
</feature>
<feature type="transmembrane region" description="Helical" evidence="2">
    <location>
        <begin position="531"/>
        <end position="557"/>
    </location>
</feature>
<feature type="transmembrane region" description="Helical" evidence="2">
    <location>
        <begin position="297"/>
        <end position="315"/>
    </location>
</feature>
<dbReference type="Proteomes" id="UP001597283">
    <property type="component" value="Unassembled WGS sequence"/>
</dbReference>
<evidence type="ECO:0000256" key="1">
    <source>
        <dbReference type="SAM" id="MobiDB-lite"/>
    </source>
</evidence>
<feature type="transmembrane region" description="Helical" evidence="2">
    <location>
        <begin position="371"/>
        <end position="389"/>
    </location>
</feature>
<protein>
    <submittedName>
        <fullName evidence="3">DUF2339 domain-containing protein</fullName>
    </submittedName>
</protein>
<feature type="transmembrane region" description="Helical" evidence="2">
    <location>
        <begin position="747"/>
        <end position="763"/>
    </location>
</feature>
<feature type="transmembrane region" description="Helical" evidence="2">
    <location>
        <begin position="322"/>
        <end position="341"/>
    </location>
</feature>
<feature type="transmembrane region" description="Helical" evidence="2">
    <location>
        <begin position="139"/>
        <end position="159"/>
    </location>
</feature>
<keyword evidence="4" id="KW-1185">Reference proteome</keyword>
<comment type="caution">
    <text evidence="3">The sequence shown here is derived from an EMBL/GenBank/DDBJ whole genome shotgun (WGS) entry which is preliminary data.</text>
</comment>
<feature type="transmembrane region" description="Helical" evidence="2">
    <location>
        <begin position="249"/>
        <end position="266"/>
    </location>
</feature>
<feature type="transmembrane region" description="Helical" evidence="2">
    <location>
        <begin position="503"/>
        <end position="519"/>
    </location>
</feature>
<reference evidence="4" key="1">
    <citation type="journal article" date="2019" name="Int. J. Syst. Evol. Microbiol.">
        <title>The Global Catalogue of Microorganisms (GCM) 10K type strain sequencing project: providing services to taxonomists for standard genome sequencing and annotation.</title>
        <authorList>
            <consortium name="The Broad Institute Genomics Platform"/>
            <consortium name="The Broad Institute Genome Sequencing Center for Infectious Disease"/>
            <person name="Wu L."/>
            <person name="Ma J."/>
        </authorList>
    </citation>
    <scope>NUCLEOTIDE SEQUENCE [LARGE SCALE GENOMIC DNA]</scope>
    <source>
        <strain evidence="4">Q85</strain>
    </source>
</reference>
<feature type="transmembrane region" description="Helical" evidence="2">
    <location>
        <begin position="395"/>
        <end position="415"/>
    </location>
</feature>
<sequence>MEASLLLVIAVLVALAAGWQRLRRLEAEVADLRARLERAHVEPARAPEQPPLRAEYAADVAAFVRTPTPLSEPTPAEPPPAGPPPAEWLPDPALPIPDRPTFESIVGARLPIWVGGAALVVAGFFLVRYSIDSGLLGPAVRVALAALFSILLVAGGELAGRLPGLRDDARVGQALTGAGIASAYGTLYIAVAQYALVGAGAGFALTVLVTTLALALSLRQGPPTAVMALIGGFAAPLVAGVGAGQLGALLAYLAVFIAALFALAAWRGWAWLAFAAVGAGFAWANLIVVLLSGADTAGVAAFVVALAIAGTLALPRTGVAAAWLRMLPLVIGLVQLIVLAPALDFDAIAWSFHLILAAAAVILARRDPTLAPAAIVAAALVAVLIAAGLSAPERAATPIAAIVATALFGGSGLAWSRRARAWAWVAILGLGAPVLASHAIAPDLLPKAGWTLVELLLASAAGALAWRHRALIDQRDPGLVGGTALAAVLAATGLATIVGLDHAPTAVAIVLAALGWWGNRIPDRDLARLPTIALAAIALLAFRTLGEWAMLIGFSVIGTPLTYPLIPPLGDIATAAAIPALVGAALFAFPRTYAPHRPRVAAALAIVATLVLYSLAKQPLAIADDARFRDWGFHERAAITLLLAAAGVALVRFTRLVRTGAALVALAIARAVWFDLLVHSPLTLAQRVGSIPVLNTAVLLPALLALAAEAVRWRKAALALTLVATLAAVRQATHGSILTGPLGSGETWLYSAALLALAIVWLWRGLATGDRTTRLAALALLTTVTVKVFLIDVAALGGLLRILSFLGLGLALIGIGWTYARVIARPHPSP</sequence>
<evidence type="ECO:0000313" key="4">
    <source>
        <dbReference type="Proteomes" id="UP001597283"/>
    </source>
</evidence>
<gene>
    <name evidence="3" type="ORF">ACFSC3_10705</name>
</gene>
<feature type="transmembrane region" description="Helical" evidence="2">
    <location>
        <begin position="194"/>
        <end position="218"/>
    </location>
</feature>
<keyword evidence="2" id="KW-0472">Membrane</keyword>
<feature type="transmembrane region" description="Helical" evidence="2">
    <location>
        <begin position="347"/>
        <end position="364"/>
    </location>
</feature>
<feature type="transmembrane region" description="Helical" evidence="2">
    <location>
        <begin position="271"/>
        <end position="291"/>
    </location>
</feature>
<keyword evidence="2" id="KW-1133">Transmembrane helix</keyword>
<dbReference type="RefSeq" id="WP_380940397.1">
    <property type="nucleotide sequence ID" value="NZ_JBHUFC010000003.1"/>
</dbReference>
<dbReference type="PANTHER" id="PTHR38434:SF1">
    <property type="entry name" value="BLL2549 PROTEIN"/>
    <property type="match status" value="1"/>
</dbReference>
<feature type="transmembrane region" description="Helical" evidence="2">
    <location>
        <begin position="684"/>
        <end position="704"/>
    </location>
</feature>
<feature type="transmembrane region" description="Helical" evidence="2">
    <location>
        <begin position="600"/>
        <end position="616"/>
    </location>
</feature>
<dbReference type="Pfam" id="PF10101">
    <property type="entry name" value="DUF2339"/>
    <property type="match status" value="1"/>
</dbReference>
<feature type="transmembrane region" description="Helical" evidence="2">
    <location>
        <begin position="802"/>
        <end position="820"/>
    </location>
</feature>
<feature type="transmembrane region" description="Helical" evidence="2">
    <location>
        <begin position="110"/>
        <end position="127"/>
    </location>
</feature>
<feature type="compositionally biased region" description="Pro residues" evidence="1">
    <location>
        <begin position="70"/>
        <end position="91"/>
    </location>
</feature>
<feature type="transmembrane region" description="Helical" evidence="2">
    <location>
        <begin position="636"/>
        <end position="653"/>
    </location>
</feature>
<proteinExistence type="predicted"/>
<dbReference type="PANTHER" id="PTHR38434">
    <property type="entry name" value="BLL2549 PROTEIN"/>
    <property type="match status" value="1"/>
</dbReference>
<dbReference type="InterPro" id="IPR019286">
    <property type="entry name" value="DUF2339_TM"/>
</dbReference>
<feature type="transmembrane region" description="Helical" evidence="2">
    <location>
        <begin position="569"/>
        <end position="588"/>
    </location>
</feature>
<feature type="transmembrane region" description="Helical" evidence="2">
    <location>
        <begin position="447"/>
        <end position="466"/>
    </location>
</feature>
<accession>A0ABW4NE16</accession>
<feature type="transmembrane region" description="Helical" evidence="2">
    <location>
        <begin position="660"/>
        <end position="678"/>
    </location>
</feature>
<organism evidence="3 4">
    <name type="scientific">Sphingomonas floccifaciens</name>
    <dbReference type="NCBI Taxonomy" id="1844115"/>
    <lineage>
        <taxon>Bacteria</taxon>
        <taxon>Pseudomonadati</taxon>
        <taxon>Pseudomonadota</taxon>
        <taxon>Alphaproteobacteria</taxon>
        <taxon>Sphingomonadales</taxon>
        <taxon>Sphingomonadaceae</taxon>
        <taxon>Sphingomonas</taxon>
    </lineage>
</organism>